<reference evidence="2 3" key="1">
    <citation type="journal article" date="2019" name="Int. J. Syst. Evol. Microbiol.">
        <title>The Global Catalogue of Microorganisms (GCM) 10K type strain sequencing project: providing services to taxonomists for standard genome sequencing and annotation.</title>
        <authorList>
            <consortium name="The Broad Institute Genomics Platform"/>
            <consortium name="The Broad Institute Genome Sequencing Center for Infectious Disease"/>
            <person name="Wu L."/>
            <person name="Ma J."/>
        </authorList>
    </citation>
    <scope>NUCLEOTIDE SEQUENCE [LARGE SCALE GENOMIC DNA]</scope>
    <source>
        <strain evidence="2 3">JCM 6305</strain>
    </source>
</reference>
<proteinExistence type="predicted"/>
<evidence type="ECO:0000256" key="1">
    <source>
        <dbReference type="SAM" id="MobiDB-lite"/>
    </source>
</evidence>
<comment type="caution">
    <text evidence="2">The sequence shown here is derived from an EMBL/GenBank/DDBJ whole genome shotgun (WGS) entry which is preliminary data.</text>
</comment>
<dbReference type="EMBL" id="BAAASZ010000007">
    <property type="protein sequence ID" value="GAA2428384.1"/>
    <property type="molecule type" value="Genomic_DNA"/>
</dbReference>
<sequence length="113" mass="12452">MRPVLDLQQQHHPQPGAVERRLGDTTRHLRHTARGSHPAHLSFTKEWDQETVEEAEETGARFVPASPATSLDRLAVPPAPQILRINQVTPRQVVRGRCVAAPGRPHAARCPAG</sequence>
<evidence type="ECO:0000313" key="2">
    <source>
        <dbReference type="EMBL" id="GAA2428384.1"/>
    </source>
</evidence>
<keyword evidence="3" id="KW-1185">Reference proteome</keyword>
<organism evidence="2 3">
    <name type="scientific">Streptomyces macrosporus</name>
    <dbReference type="NCBI Taxonomy" id="44032"/>
    <lineage>
        <taxon>Bacteria</taxon>
        <taxon>Bacillati</taxon>
        <taxon>Actinomycetota</taxon>
        <taxon>Actinomycetes</taxon>
        <taxon>Kitasatosporales</taxon>
        <taxon>Streptomycetaceae</taxon>
        <taxon>Streptomyces</taxon>
    </lineage>
</organism>
<dbReference type="Proteomes" id="UP001501638">
    <property type="component" value="Unassembled WGS sequence"/>
</dbReference>
<protein>
    <submittedName>
        <fullName evidence="2">Uncharacterized protein</fullName>
    </submittedName>
</protein>
<gene>
    <name evidence="2" type="ORF">GCM10010405_08700</name>
</gene>
<accession>A0ABN3JFA5</accession>
<evidence type="ECO:0000313" key="3">
    <source>
        <dbReference type="Proteomes" id="UP001501638"/>
    </source>
</evidence>
<name>A0ABN3JFA5_9ACTN</name>
<feature type="region of interest" description="Disordered" evidence="1">
    <location>
        <begin position="1"/>
        <end position="23"/>
    </location>
</feature>